<evidence type="ECO:0000313" key="5">
    <source>
        <dbReference type="Proteomes" id="UP000828390"/>
    </source>
</evidence>
<dbReference type="SUPFAM" id="SSF101898">
    <property type="entry name" value="NHL repeat"/>
    <property type="match status" value="1"/>
</dbReference>
<dbReference type="Proteomes" id="UP000828390">
    <property type="component" value="Unassembled WGS sequence"/>
</dbReference>
<protein>
    <recommendedName>
        <fullName evidence="3">B box-type domain-containing protein</fullName>
    </recommendedName>
</protein>
<dbReference type="Gene3D" id="2.130.10.10">
    <property type="entry name" value="YVTN repeat-like/Quinoprotein amine dehydrogenase"/>
    <property type="match status" value="1"/>
</dbReference>
<proteinExistence type="predicted"/>
<sequence>MDTHSHIDNGSTSEYDICCLACEEEGLNQAALFYCKECQKSYCHKCVELHNKLYRKHTVLGREALALIQKKRDLEGNVERLQTVYQDVRKEIKDLRKTLNETLDTIERNTVKELDTLLATLKSSQKAEIDKCNSVLAKMQKINDTTPDIEKSSETTSLFWYRNYIEQSYETQYLLSNVMAVNSVPTITFSPDPLIGQTLTFSYLGKFMNPNNHLSVNRKETHEVKFKKDKEKCCITGICEMGTGEFMIIDWNNRAVKLLDSNYKVISYSELPDNPWFMSRIDSDLVAVTVNNHHVHVIRVKRGQLVWDKTLKFEHICTGIFHHDDKLLITSGTALYLYILEWELVTKMYEDTSHMSTVTSCAVSPDGTRIYVADRTNNKLKTLSKDGTVISTLTDSALQWEGIHALPSLHVTETGQVLVCCALSDTIIQVDIDGRKILAHVVKSKDGVIMPTSVYYSARKLLIVGRFRNKKILVFKCN</sequence>
<dbReference type="OrthoDB" id="10246582at2759"/>
<keyword evidence="1" id="KW-0862">Zinc</keyword>
<name>A0A9D4QLE3_DREPO</name>
<dbReference type="InterPro" id="IPR000315">
    <property type="entry name" value="Znf_B-box"/>
</dbReference>
<gene>
    <name evidence="4" type="ORF">DPMN_108832</name>
</gene>
<evidence type="ECO:0000259" key="3">
    <source>
        <dbReference type="PROSITE" id="PS50119"/>
    </source>
</evidence>
<dbReference type="PANTHER" id="PTHR25462">
    <property type="entry name" value="BONUS, ISOFORM C-RELATED"/>
    <property type="match status" value="1"/>
</dbReference>
<feature type="domain" description="B box-type" evidence="3">
    <location>
        <begin position="22"/>
        <end position="62"/>
    </location>
</feature>
<keyword evidence="5" id="KW-1185">Reference proteome</keyword>
<evidence type="ECO:0000256" key="2">
    <source>
        <dbReference type="SAM" id="Coils"/>
    </source>
</evidence>
<feature type="coiled-coil region" evidence="2">
    <location>
        <begin position="71"/>
        <end position="109"/>
    </location>
</feature>
<dbReference type="AlphaFoldDB" id="A0A9D4QLE3"/>
<accession>A0A9D4QLE3</accession>
<keyword evidence="2" id="KW-0175">Coiled coil</keyword>
<comment type="caution">
    <text evidence="4">The sequence shown here is derived from an EMBL/GenBank/DDBJ whole genome shotgun (WGS) entry which is preliminary data.</text>
</comment>
<dbReference type="PROSITE" id="PS50119">
    <property type="entry name" value="ZF_BBOX"/>
    <property type="match status" value="1"/>
</dbReference>
<evidence type="ECO:0000313" key="4">
    <source>
        <dbReference type="EMBL" id="KAH3835483.1"/>
    </source>
</evidence>
<dbReference type="InterPro" id="IPR015943">
    <property type="entry name" value="WD40/YVTN_repeat-like_dom_sf"/>
</dbReference>
<evidence type="ECO:0000256" key="1">
    <source>
        <dbReference type="PROSITE-ProRule" id="PRU00024"/>
    </source>
</evidence>
<organism evidence="4 5">
    <name type="scientific">Dreissena polymorpha</name>
    <name type="common">Zebra mussel</name>
    <name type="synonym">Mytilus polymorpha</name>
    <dbReference type="NCBI Taxonomy" id="45954"/>
    <lineage>
        <taxon>Eukaryota</taxon>
        <taxon>Metazoa</taxon>
        <taxon>Spiralia</taxon>
        <taxon>Lophotrochozoa</taxon>
        <taxon>Mollusca</taxon>
        <taxon>Bivalvia</taxon>
        <taxon>Autobranchia</taxon>
        <taxon>Heteroconchia</taxon>
        <taxon>Euheterodonta</taxon>
        <taxon>Imparidentia</taxon>
        <taxon>Neoheterodontei</taxon>
        <taxon>Myida</taxon>
        <taxon>Dreissenoidea</taxon>
        <taxon>Dreissenidae</taxon>
        <taxon>Dreissena</taxon>
    </lineage>
</organism>
<dbReference type="EMBL" id="JAIWYP010000004">
    <property type="protein sequence ID" value="KAH3835483.1"/>
    <property type="molecule type" value="Genomic_DNA"/>
</dbReference>
<keyword evidence="1" id="KW-0479">Metal-binding</keyword>
<keyword evidence="1" id="KW-0863">Zinc-finger</keyword>
<reference evidence="4" key="1">
    <citation type="journal article" date="2019" name="bioRxiv">
        <title>The Genome of the Zebra Mussel, Dreissena polymorpha: A Resource for Invasive Species Research.</title>
        <authorList>
            <person name="McCartney M.A."/>
            <person name="Auch B."/>
            <person name="Kono T."/>
            <person name="Mallez S."/>
            <person name="Zhang Y."/>
            <person name="Obille A."/>
            <person name="Becker A."/>
            <person name="Abrahante J.E."/>
            <person name="Garbe J."/>
            <person name="Badalamenti J.P."/>
            <person name="Herman A."/>
            <person name="Mangelson H."/>
            <person name="Liachko I."/>
            <person name="Sullivan S."/>
            <person name="Sone E.D."/>
            <person name="Koren S."/>
            <person name="Silverstein K.A.T."/>
            <person name="Beckman K.B."/>
            <person name="Gohl D.M."/>
        </authorList>
    </citation>
    <scope>NUCLEOTIDE SEQUENCE</scope>
    <source>
        <strain evidence="4">Duluth1</strain>
        <tissue evidence="4">Whole animal</tissue>
    </source>
</reference>
<dbReference type="InterPro" id="IPR047153">
    <property type="entry name" value="TRIM45/56/19-like"/>
</dbReference>
<reference evidence="4" key="2">
    <citation type="submission" date="2020-11" db="EMBL/GenBank/DDBJ databases">
        <authorList>
            <person name="McCartney M.A."/>
            <person name="Auch B."/>
            <person name="Kono T."/>
            <person name="Mallez S."/>
            <person name="Becker A."/>
            <person name="Gohl D.M."/>
            <person name="Silverstein K.A.T."/>
            <person name="Koren S."/>
            <person name="Bechman K.B."/>
            <person name="Herman A."/>
            <person name="Abrahante J.E."/>
            <person name="Garbe J."/>
        </authorList>
    </citation>
    <scope>NUCLEOTIDE SEQUENCE</scope>
    <source>
        <strain evidence="4">Duluth1</strain>
        <tissue evidence="4">Whole animal</tissue>
    </source>
</reference>
<dbReference type="GO" id="GO:0008270">
    <property type="term" value="F:zinc ion binding"/>
    <property type="evidence" value="ECO:0007669"/>
    <property type="project" value="UniProtKB-KW"/>
</dbReference>
<dbReference type="PANTHER" id="PTHR25462:SF296">
    <property type="entry name" value="MEIOTIC P26, ISOFORM F"/>
    <property type="match status" value="1"/>
</dbReference>